<accession>A0ABR0RH76</accession>
<gene>
    <name evidence="2" type="ORF">PMZ80_007403</name>
</gene>
<dbReference type="RefSeq" id="XP_064728075.1">
    <property type="nucleotide sequence ID" value="XM_064875811.1"/>
</dbReference>
<evidence type="ECO:0000256" key="1">
    <source>
        <dbReference type="SAM" id="MobiDB-lite"/>
    </source>
</evidence>
<dbReference type="Proteomes" id="UP001334248">
    <property type="component" value="Unassembled WGS sequence"/>
</dbReference>
<protein>
    <submittedName>
        <fullName evidence="2">Uncharacterized protein</fullName>
    </submittedName>
</protein>
<keyword evidence="3" id="KW-1185">Reference proteome</keyword>
<feature type="compositionally biased region" description="Polar residues" evidence="1">
    <location>
        <begin position="353"/>
        <end position="364"/>
    </location>
</feature>
<organism evidence="2 3">
    <name type="scientific">Knufia obscura</name>
    <dbReference type="NCBI Taxonomy" id="1635080"/>
    <lineage>
        <taxon>Eukaryota</taxon>
        <taxon>Fungi</taxon>
        <taxon>Dikarya</taxon>
        <taxon>Ascomycota</taxon>
        <taxon>Pezizomycotina</taxon>
        <taxon>Eurotiomycetes</taxon>
        <taxon>Chaetothyriomycetidae</taxon>
        <taxon>Chaetothyriales</taxon>
        <taxon>Trichomeriaceae</taxon>
        <taxon>Knufia</taxon>
    </lineage>
</organism>
<comment type="caution">
    <text evidence="2">The sequence shown here is derived from an EMBL/GenBank/DDBJ whole genome shotgun (WGS) entry which is preliminary data.</text>
</comment>
<evidence type="ECO:0000313" key="2">
    <source>
        <dbReference type="EMBL" id="KAK5939985.1"/>
    </source>
</evidence>
<dbReference type="GeneID" id="90000852"/>
<proteinExistence type="predicted"/>
<reference evidence="2 3" key="1">
    <citation type="journal article" date="2023" name="Res Sq">
        <title>Genomic and morphological characterization of Knufia obscura isolated from the Mars 2020 spacecraft assembly facility.</title>
        <authorList>
            <person name="Chander A.M."/>
            <person name="Teixeira M.M."/>
            <person name="Singh N.K."/>
            <person name="Williams M.P."/>
            <person name="Parker C.W."/>
            <person name="Leo P."/>
            <person name="Stajich J.E."/>
            <person name="Torok T."/>
            <person name="Tighe S."/>
            <person name="Mason C.E."/>
            <person name="Venkateswaran K."/>
        </authorList>
    </citation>
    <scope>NUCLEOTIDE SEQUENCE [LARGE SCALE GENOMIC DNA]</scope>
    <source>
        <strain evidence="2 3">CCFEE 5817</strain>
    </source>
</reference>
<evidence type="ECO:0000313" key="3">
    <source>
        <dbReference type="Proteomes" id="UP001334248"/>
    </source>
</evidence>
<feature type="region of interest" description="Disordered" evidence="1">
    <location>
        <begin position="336"/>
        <end position="364"/>
    </location>
</feature>
<dbReference type="EMBL" id="JAVHJV010000009">
    <property type="protein sequence ID" value="KAK5939985.1"/>
    <property type="molecule type" value="Genomic_DNA"/>
</dbReference>
<sequence>MLSAMLPATVNVLGGDEETPVTYDRLWDGLQDTFRGTYTFDDKGGVFFYLYIGKRRHVDGSRTLQVGCTIGMENRDRQYEVERNRVKRAWKKRGQDLADTSFIDTVMESNDYKKYEMRPQSLLYAHPDWEYRRKLIGYMAPPRDETQSQIGDDTAQMGDDIAQMDGDTDADGADVTWPAVTMEIFEGLATSWVRLTTPQMQPIQSNASRLSFNDYSDKIRDWDRLGASLSVSLTDPEHIAMNIENSVFSGLRLHTPDLGLSTIIRKTFVDYSRERIFCCVCLAPFTTEEAAKWVRPWALNPDLSRMVVCWACGDPKRNLPPADSCVDGGYTTRDTTCSGGRSNGSGRTGVSTQPSARSSGVLSL</sequence>
<feature type="region of interest" description="Disordered" evidence="1">
    <location>
        <begin position="143"/>
        <end position="172"/>
    </location>
</feature>
<name>A0ABR0RH76_9EURO</name>